<dbReference type="EMBL" id="LR797381">
    <property type="protein sequence ID" value="CAB4212494.1"/>
    <property type="molecule type" value="Genomic_DNA"/>
</dbReference>
<protein>
    <submittedName>
        <fullName evidence="1">Uncharacterized protein</fullName>
    </submittedName>
</protein>
<evidence type="ECO:0000313" key="2">
    <source>
        <dbReference type="EMBL" id="CAB4182716.1"/>
    </source>
</evidence>
<reference evidence="1" key="1">
    <citation type="submission" date="2020-05" db="EMBL/GenBank/DDBJ databases">
        <authorList>
            <person name="Chiriac C."/>
            <person name="Salcher M."/>
            <person name="Ghai R."/>
            <person name="Kavagutti S V."/>
        </authorList>
    </citation>
    <scope>NUCLEOTIDE SEQUENCE</scope>
</reference>
<dbReference type="EMBL" id="LR797281">
    <property type="protein sequence ID" value="CAB4199262.1"/>
    <property type="molecule type" value="Genomic_DNA"/>
</dbReference>
<evidence type="ECO:0000313" key="3">
    <source>
        <dbReference type="EMBL" id="CAB4199262.1"/>
    </source>
</evidence>
<sequence>MLNITCTGCSTAFYAPELPRRGAICFKCHISTVNLGFTYGKADFHGPTVKERQDKQLADAKSAGINAEPVTNWI</sequence>
<evidence type="ECO:0000313" key="1">
    <source>
        <dbReference type="EMBL" id="CAB4171356.1"/>
    </source>
</evidence>
<dbReference type="EMBL" id="LR796864">
    <property type="protein sequence ID" value="CAB4171356.1"/>
    <property type="molecule type" value="Genomic_DNA"/>
</dbReference>
<organism evidence="1">
    <name type="scientific">uncultured Caudovirales phage</name>
    <dbReference type="NCBI Taxonomy" id="2100421"/>
    <lineage>
        <taxon>Viruses</taxon>
        <taxon>Duplodnaviria</taxon>
        <taxon>Heunggongvirae</taxon>
        <taxon>Uroviricota</taxon>
        <taxon>Caudoviricetes</taxon>
        <taxon>Peduoviridae</taxon>
        <taxon>Maltschvirus</taxon>
        <taxon>Maltschvirus maltsch</taxon>
    </lineage>
</organism>
<accession>A0A6J5PN26</accession>
<name>A0A6J5PN26_9CAUD</name>
<proteinExistence type="predicted"/>
<gene>
    <name evidence="2" type="ORF">UFOVP1091_15</name>
    <name evidence="3" type="ORF">UFOVP1335_31</name>
    <name evidence="4" type="ORF">UFOVP1445_15</name>
    <name evidence="1" type="ORF">UFOVP914_52</name>
</gene>
<dbReference type="EMBL" id="LR797033">
    <property type="protein sequence ID" value="CAB4182716.1"/>
    <property type="molecule type" value="Genomic_DNA"/>
</dbReference>
<evidence type="ECO:0000313" key="4">
    <source>
        <dbReference type="EMBL" id="CAB4212494.1"/>
    </source>
</evidence>